<feature type="non-terminal residue" evidence="3">
    <location>
        <position position="1"/>
    </location>
</feature>
<sequence length="682" mass="76431">GVARLQRRWKAEEETRRRAQERKLQEQERQAKSTAVLESEELGERDLATLKTGKLLQHLAVVTYHRRKLADASVFPDNCGLTPKLEEEIRQSLGQLDAVKPFVFRVDGLEIFRRNAVKLVDRYKGLQQRLRSPDEPGTDQVVRQRAELVPLILESLKEVGSKQRDARRTAETLQEVLENDLDGLEASAKAVAKVTLETNGADPLGEMGLADLREFDSGRDASTAAARNTTDAEFKRLQFLEAKNRSLFLPSPEVDSCPPEFAKILDDAVQALCKEKMVLRRLAEHSHLRDFPLTTLQRTFEVTTRFLAKLRAMARQLGPGLDRLAAYQEAFRDVSRPRSLEPLRKVLKKLQGLDDALSGKAAQLDEVEMTLRHASGAEISALEEQRDALKAELDEHRAEKEEEILAAARAASAERDKVVQHAKLHFPELVADKQWLGVVDAITVPEKYPNICLGALAEDDKLVLPLGLDVRLVDCEICKTEFRADEGVECDSGHFMCGSCLEGHLKAISSPGFDGALTRKDNTGAVPCFDPKCKSTPHHPQTVGRFVSQETYDGFMAAVKRGVEQQTVQTMNSEFERRRKQLEEEVQGDSRVQVHMRHITENILTLKCPSGGHAFVDFSGCFALVCTRCVPQSTFCAWCLADCGKDAHQHVAYCEHNLAKKKKGARTYYGTAQNFEQARIMR</sequence>
<feature type="coiled-coil region" evidence="1">
    <location>
        <begin position="372"/>
        <end position="406"/>
    </location>
</feature>
<dbReference type="Gene3D" id="3.30.40.10">
    <property type="entry name" value="Zinc/RING finger domain, C3HC4 (zinc finger)"/>
    <property type="match status" value="1"/>
</dbReference>
<evidence type="ECO:0000313" key="3">
    <source>
        <dbReference type="EMBL" id="CAK9045838.1"/>
    </source>
</evidence>
<keyword evidence="1" id="KW-0175">Coiled coil</keyword>
<reference evidence="3 4" key="1">
    <citation type="submission" date="2024-02" db="EMBL/GenBank/DDBJ databases">
        <authorList>
            <person name="Chen Y."/>
            <person name="Shah S."/>
            <person name="Dougan E. K."/>
            <person name="Thang M."/>
            <person name="Chan C."/>
        </authorList>
    </citation>
    <scope>NUCLEOTIDE SEQUENCE [LARGE SCALE GENOMIC DNA]</scope>
</reference>
<name>A0ABP0M2W4_9DINO</name>
<feature type="region of interest" description="Disordered" evidence="2">
    <location>
        <begin position="1"/>
        <end position="31"/>
    </location>
</feature>
<evidence type="ECO:0000256" key="1">
    <source>
        <dbReference type="SAM" id="Coils"/>
    </source>
</evidence>
<gene>
    <name evidence="3" type="ORF">SCF082_LOCUS25871</name>
</gene>
<dbReference type="InterPro" id="IPR013083">
    <property type="entry name" value="Znf_RING/FYVE/PHD"/>
</dbReference>
<protein>
    <submittedName>
        <fullName evidence="3">Uncharacterized protein</fullName>
    </submittedName>
</protein>
<feature type="compositionally biased region" description="Basic and acidic residues" evidence="2">
    <location>
        <begin position="9"/>
        <end position="31"/>
    </location>
</feature>
<accession>A0ABP0M2W4</accession>
<feature type="non-terminal residue" evidence="3">
    <location>
        <position position="682"/>
    </location>
</feature>
<evidence type="ECO:0000256" key="2">
    <source>
        <dbReference type="SAM" id="MobiDB-lite"/>
    </source>
</evidence>
<dbReference type="Proteomes" id="UP001642464">
    <property type="component" value="Unassembled WGS sequence"/>
</dbReference>
<keyword evidence="4" id="KW-1185">Reference proteome</keyword>
<evidence type="ECO:0000313" key="4">
    <source>
        <dbReference type="Proteomes" id="UP001642464"/>
    </source>
</evidence>
<feature type="coiled-coil region" evidence="1">
    <location>
        <begin position="565"/>
        <end position="592"/>
    </location>
</feature>
<proteinExistence type="predicted"/>
<comment type="caution">
    <text evidence="3">The sequence shown here is derived from an EMBL/GenBank/DDBJ whole genome shotgun (WGS) entry which is preliminary data.</text>
</comment>
<dbReference type="EMBL" id="CAXAMM010019490">
    <property type="protein sequence ID" value="CAK9045838.1"/>
    <property type="molecule type" value="Genomic_DNA"/>
</dbReference>
<organism evidence="3 4">
    <name type="scientific">Durusdinium trenchii</name>
    <dbReference type="NCBI Taxonomy" id="1381693"/>
    <lineage>
        <taxon>Eukaryota</taxon>
        <taxon>Sar</taxon>
        <taxon>Alveolata</taxon>
        <taxon>Dinophyceae</taxon>
        <taxon>Suessiales</taxon>
        <taxon>Symbiodiniaceae</taxon>
        <taxon>Durusdinium</taxon>
    </lineage>
</organism>